<gene>
    <name evidence="5" type="ORF">EVA_19195</name>
</gene>
<dbReference type="GO" id="GO:0004329">
    <property type="term" value="F:formate-tetrahydrofolate ligase activity"/>
    <property type="evidence" value="ECO:0007669"/>
    <property type="project" value="InterPro"/>
</dbReference>
<dbReference type="AlphaFoldDB" id="J9FZD4"/>
<dbReference type="InterPro" id="IPR027417">
    <property type="entry name" value="P-loop_NTPase"/>
</dbReference>
<dbReference type="GO" id="GO:0006730">
    <property type="term" value="P:one-carbon metabolic process"/>
    <property type="evidence" value="ECO:0007669"/>
    <property type="project" value="UniProtKB-KW"/>
</dbReference>
<dbReference type="SUPFAM" id="SSF52540">
    <property type="entry name" value="P-loop containing nucleoside triphosphate hydrolases"/>
    <property type="match status" value="1"/>
</dbReference>
<keyword evidence="3" id="KW-0547">Nucleotide-binding</keyword>
<name>J9FZD4_9ZZZZ</name>
<sequence>MAFLSDIEIAQSTQMQPIEEIAEKAHVDNKYLENYGKYKAKVELSYLD</sequence>
<accession>J9FZD4</accession>
<feature type="non-terminal residue" evidence="5">
    <location>
        <position position="48"/>
    </location>
</feature>
<dbReference type="GO" id="GO:0005524">
    <property type="term" value="F:ATP binding"/>
    <property type="evidence" value="ECO:0007669"/>
    <property type="project" value="UniProtKB-KW"/>
</dbReference>
<dbReference type="EMBL" id="AMCI01007401">
    <property type="protein sequence ID" value="EJW92699.1"/>
    <property type="molecule type" value="Genomic_DNA"/>
</dbReference>
<dbReference type="Pfam" id="PF01268">
    <property type="entry name" value="FTHFS"/>
    <property type="match status" value="1"/>
</dbReference>
<reference evidence="5" key="1">
    <citation type="journal article" date="2012" name="PLoS ONE">
        <title>Gene sets for utilization of primary and secondary nutrition supplies in the distal gut of endangered iberian lynx.</title>
        <authorList>
            <person name="Alcaide M."/>
            <person name="Messina E."/>
            <person name="Richter M."/>
            <person name="Bargiela R."/>
            <person name="Peplies J."/>
            <person name="Huws S.A."/>
            <person name="Newbold C.J."/>
            <person name="Golyshin P.N."/>
            <person name="Simon M.A."/>
            <person name="Lopez G."/>
            <person name="Yakimov M.M."/>
            <person name="Ferrer M."/>
        </authorList>
    </citation>
    <scope>NUCLEOTIDE SEQUENCE</scope>
</reference>
<evidence type="ECO:0000256" key="2">
    <source>
        <dbReference type="ARBA" id="ARBA00022598"/>
    </source>
</evidence>
<keyword evidence="1" id="KW-0554">One-carbon metabolism</keyword>
<keyword evidence="2 5" id="KW-0436">Ligase</keyword>
<evidence type="ECO:0000256" key="4">
    <source>
        <dbReference type="ARBA" id="ARBA00022840"/>
    </source>
</evidence>
<evidence type="ECO:0000313" key="5">
    <source>
        <dbReference type="EMBL" id="EJW92699.1"/>
    </source>
</evidence>
<protein>
    <submittedName>
        <fullName evidence="5">Formate--tetrahydrofolate ligase</fullName>
    </submittedName>
</protein>
<evidence type="ECO:0000256" key="3">
    <source>
        <dbReference type="ARBA" id="ARBA00022741"/>
    </source>
</evidence>
<proteinExistence type="predicted"/>
<dbReference type="InterPro" id="IPR000559">
    <property type="entry name" value="Formate_THF_ligase"/>
</dbReference>
<evidence type="ECO:0000256" key="1">
    <source>
        <dbReference type="ARBA" id="ARBA00022563"/>
    </source>
</evidence>
<dbReference type="Gene3D" id="3.40.50.300">
    <property type="entry name" value="P-loop containing nucleotide triphosphate hydrolases"/>
    <property type="match status" value="1"/>
</dbReference>
<keyword evidence="4" id="KW-0067">ATP-binding</keyword>
<comment type="caution">
    <text evidence="5">The sequence shown here is derived from an EMBL/GenBank/DDBJ whole genome shotgun (WGS) entry which is preliminary data.</text>
</comment>
<organism evidence="5">
    <name type="scientific">gut metagenome</name>
    <dbReference type="NCBI Taxonomy" id="749906"/>
    <lineage>
        <taxon>unclassified sequences</taxon>
        <taxon>metagenomes</taxon>
        <taxon>organismal metagenomes</taxon>
    </lineage>
</organism>